<evidence type="ECO:0000313" key="2">
    <source>
        <dbReference type="EMBL" id="CAF9915852.1"/>
    </source>
</evidence>
<dbReference type="Gene3D" id="2.40.390.10">
    <property type="entry name" value="CV3147-like"/>
    <property type="match status" value="1"/>
</dbReference>
<comment type="caution">
    <text evidence="2">The sequence shown here is derived from an EMBL/GenBank/DDBJ whole genome shotgun (WGS) entry which is preliminary data.</text>
</comment>
<dbReference type="OrthoDB" id="5404895at2759"/>
<evidence type="ECO:0000313" key="3">
    <source>
        <dbReference type="Proteomes" id="UP000664521"/>
    </source>
</evidence>
<dbReference type="EMBL" id="CAJPDS010000016">
    <property type="protein sequence ID" value="CAF9915852.1"/>
    <property type="molecule type" value="Genomic_DNA"/>
</dbReference>
<reference evidence="2" key="1">
    <citation type="submission" date="2021-03" db="EMBL/GenBank/DDBJ databases">
        <authorList>
            <person name="Tagirdzhanova G."/>
        </authorList>
    </citation>
    <scope>NUCLEOTIDE SEQUENCE</scope>
</reference>
<accession>A0A8H3F052</accession>
<keyword evidence="3" id="KW-1185">Reference proteome</keyword>
<dbReference type="InterPro" id="IPR024071">
    <property type="entry name" value="S-Me-THD_C_sf"/>
</dbReference>
<dbReference type="SUPFAM" id="SSF160991">
    <property type="entry name" value="CV3147-like"/>
    <property type="match status" value="1"/>
</dbReference>
<dbReference type="AlphaFoldDB" id="A0A8H3F052"/>
<dbReference type="Proteomes" id="UP000664521">
    <property type="component" value="Unassembled WGS sequence"/>
</dbReference>
<protein>
    <recommendedName>
        <fullName evidence="1">S-Me-THD-like C-terminal domain-containing protein</fullName>
    </recommendedName>
</protein>
<organism evidence="2 3">
    <name type="scientific">Heterodermia speciosa</name>
    <dbReference type="NCBI Taxonomy" id="116794"/>
    <lineage>
        <taxon>Eukaryota</taxon>
        <taxon>Fungi</taxon>
        <taxon>Dikarya</taxon>
        <taxon>Ascomycota</taxon>
        <taxon>Pezizomycotina</taxon>
        <taxon>Lecanoromycetes</taxon>
        <taxon>OSLEUM clade</taxon>
        <taxon>Lecanoromycetidae</taxon>
        <taxon>Caliciales</taxon>
        <taxon>Physciaceae</taxon>
        <taxon>Heterodermia</taxon>
    </lineage>
</organism>
<gene>
    <name evidence="2" type="ORF">HETSPECPRED_002600</name>
</gene>
<dbReference type="Pfam" id="PF20906">
    <property type="entry name" value="S-Me-THD_C"/>
    <property type="match status" value="1"/>
</dbReference>
<dbReference type="Gene3D" id="3.40.1610.10">
    <property type="entry name" value="CV3147-like domain"/>
    <property type="match status" value="1"/>
</dbReference>
<name>A0A8H3F052_9LECA</name>
<sequence>MGSPMVSVERPGGKLCEDALDNMLSHQGLTDFDASIPDLRDDNAFHSRRRYQSLPPLDSVLRACCETTGCAAGVASRPMTAEEFVRSGLLHTHSAAWRIGRAVKTFRTEDSSGPSTVAEAIVEQCGGPDSAKLVFDGKIVDVSNRLVKGHSVGQLILEGNSTTTTTTDPLVEDSTAGVSRLRIIFKNENLIAETIDDQYQRSKVGKSVCSLYRTQLRSTSLTPTPLVFAGLADLR</sequence>
<proteinExistence type="predicted"/>
<dbReference type="InterPro" id="IPR027479">
    <property type="entry name" value="S-Me-THD_N_sf"/>
</dbReference>
<feature type="domain" description="S-Me-THD-like C-terminal" evidence="1">
    <location>
        <begin position="57"/>
        <end position="193"/>
    </location>
</feature>
<dbReference type="InterPro" id="IPR048350">
    <property type="entry name" value="S-Me-THD-like_C"/>
</dbReference>
<evidence type="ECO:0000259" key="1">
    <source>
        <dbReference type="Pfam" id="PF20906"/>
    </source>
</evidence>